<evidence type="ECO:0000313" key="2">
    <source>
        <dbReference type="Proteomes" id="UP000214646"/>
    </source>
</evidence>
<dbReference type="RefSeq" id="WP_143393529.1">
    <property type="nucleotide sequence ID" value="NZ_NIDE01000010.1"/>
</dbReference>
<reference evidence="2" key="1">
    <citation type="submission" date="2017-06" db="EMBL/GenBank/DDBJ databases">
        <title>Genome analysis of Fimbriiglobus ruber SP5, the first member of the order Planctomycetales with confirmed chitinolytic capability.</title>
        <authorList>
            <person name="Ravin N.V."/>
            <person name="Rakitin A.L."/>
            <person name="Ivanova A.A."/>
            <person name="Beletsky A.V."/>
            <person name="Kulichevskaya I.S."/>
            <person name="Mardanov A.V."/>
            <person name="Dedysh S.N."/>
        </authorList>
    </citation>
    <scope>NUCLEOTIDE SEQUENCE [LARGE SCALE GENOMIC DNA]</scope>
    <source>
        <strain evidence="2">SP5</strain>
    </source>
</reference>
<protein>
    <submittedName>
        <fullName evidence="1">Uncharacterized protein</fullName>
    </submittedName>
</protein>
<dbReference type="AlphaFoldDB" id="A0A225DD59"/>
<evidence type="ECO:0000313" key="1">
    <source>
        <dbReference type="EMBL" id="OWK39481.1"/>
    </source>
</evidence>
<proteinExistence type="predicted"/>
<organism evidence="1 2">
    <name type="scientific">Fimbriiglobus ruber</name>
    <dbReference type="NCBI Taxonomy" id="1908690"/>
    <lineage>
        <taxon>Bacteria</taxon>
        <taxon>Pseudomonadati</taxon>
        <taxon>Planctomycetota</taxon>
        <taxon>Planctomycetia</taxon>
        <taxon>Gemmatales</taxon>
        <taxon>Gemmataceae</taxon>
        <taxon>Fimbriiglobus</taxon>
    </lineage>
</organism>
<sequence length="107" mass="12041">MSLNVYLEKVQPTTIYEANITHNLGRMAREAGIYEALWRPEEIGITKAVQLIEPMTTGLALLKSDPARFEAFNSPNGWGMYKNFAPFVGKYLEACRECPDATVRASR</sequence>
<keyword evidence="2" id="KW-1185">Reference proteome</keyword>
<accession>A0A225DD59</accession>
<dbReference type="OrthoDB" id="1551079at2"/>
<name>A0A225DD59_9BACT</name>
<dbReference type="Proteomes" id="UP000214646">
    <property type="component" value="Unassembled WGS sequence"/>
</dbReference>
<dbReference type="EMBL" id="NIDE01000010">
    <property type="protein sequence ID" value="OWK39481.1"/>
    <property type="molecule type" value="Genomic_DNA"/>
</dbReference>
<gene>
    <name evidence="1" type="ORF">FRUB_06044</name>
</gene>
<comment type="caution">
    <text evidence="1">The sequence shown here is derived from an EMBL/GenBank/DDBJ whole genome shotgun (WGS) entry which is preliminary data.</text>
</comment>